<keyword evidence="1" id="KW-0227">DNA damage</keyword>
<evidence type="ECO:0000313" key="2">
    <source>
        <dbReference type="EMBL" id="KAF8902063.1"/>
    </source>
</evidence>
<dbReference type="GO" id="GO:0030915">
    <property type="term" value="C:Smc5-Smc6 complex"/>
    <property type="evidence" value="ECO:0007669"/>
    <property type="project" value="UniProtKB-UniRule"/>
</dbReference>
<dbReference type="EC" id="2.3.2.27" evidence="1"/>
<keyword evidence="1" id="KW-0233">DNA recombination</keyword>
<keyword evidence="1" id="KW-0833">Ubl conjugation pathway</keyword>
<gene>
    <name evidence="2" type="ORF">CPB84DRAFT_892567</name>
</gene>
<dbReference type="GO" id="GO:0006310">
    <property type="term" value="P:DNA recombination"/>
    <property type="evidence" value="ECO:0007669"/>
    <property type="project" value="UniProtKB-KW"/>
</dbReference>
<sequence length="121" mass="13980">MPVSPADVDRLFLQATLSRGILSKQLALVLWEKSVQAVNASNNALNIRFSKDDDSWNEFVSRINKSLDKLDLEFRTLHDETSGRELYGLKGRRNCSNGHRLYTHRNYILQSHYRTNNVRSS</sequence>
<comment type="caution">
    <text evidence="2">The sequence shown here is derived from an EMBL/GenBank/DDBJ whole genome shotgun (WGS) entry which is preliminary data.</text>
</comment>
<comment type="subcellular location">
    <subcellularLocation>
        <location evidence="1">Nucleus</location>
    </subcellularLocation>
</comment>
<dbReference type="GO" id="GO:0008270">
    <property type="term" value="F:zinc ion binding"/>
    <property type="evidence" value="ECO:0007669"/>
    <property type="project" value="UniProtKB-KW"/>
</dbReference>
<dbReference type="GO" id="GO:0006281">
    <property type="term" value="P:DNA repair"/>
    <property type="evidence" value="ECO:0007669"/>
    <property type="project" value="UniProtKB-UniRule"/>
</dbReference>
<dbReference type="AlphaFoldDB" id="A0A9P5TNS6"/>
<dbReference type="Pfam" id="PF07574">
    <property type="entry name" value="SMC_Nse1"/>
    <property type="match status" value="1"/>
</dbReference>
<organism evidence="2 3">
    <name type="scientific">Gymnopilus junonius</name>
    <name type="common">Spectacular rustgill mushroom</name>
    <name type="synonym">Gymnopilus spectabilis subsp. junonius</name>
    <dbReference type="NCBI Taxonomy" id="109634"/>
    <lineage>
        <taxon>Eukaryota</taxon>
        <taxon>Fungi</taxon>
        <taxon>Dikarya</taxon>
        <taxon>Basidiomycota</taxon>
        <taxon>Agaricomycotina</taxon>
        <taxon>Agaricomycetes</taxon>
        <taxon>Agaricomycetidae</taxon>
        <taxon>Agaricales</taxon>
        <taxon>Agaricineae</taxon>
        <taxon>Hymenogastraceae</taxon>
        <taxon>Gymnopilus</taxon>
    </lineage>
</organism>
<dbReference type="EMBL" id="JADNYJ010000038">
    <property type="protein sequence ID" value="KAF8902063.1"/>
    <property type="molecule type" value="Genomic_DNA"/>
</dbReference>
<keyword evidence="1" id="KW-0234">DNA repair</keyword>
<evidence type="ECO:0000313" key="3">
    <source>
        <dbReference type="Proteomes" id="UP000724874"/>
    </source>
</evidence>
<dbReference type="Proteomes" id="UP000724874">
    <property type="component" value="Unassembled WGS sequence"/>
</dbReference>
<protein>
    <recommendedName>
        <fullName evidence="1">Non-structural maintenance of chromosomes element 1 homolog</fullName>
        <ecNumber evidence="1">2.3.2.27</ecNumber>
    </recommendedName>
</protein>
<keyword evidence="1" id="KW-0479">Metal-binding</keyword>
<dbReference type="InterPro" id="IPR011513">
    <property type="entry name" value="Nse1"/>
</dbReference>
<dbReference type="GO" id="GO:0061630">
    <property type="term" value="F:ubiquitin protein ligase activity"/>
    <property type="evidence" value="ECO:0007669"/>
    <property type="project" value="UniProtKB-EC"/>
</dbReference>
<dbReference type="GO" id="GO:0005634">
    <property type="term" value="C:nucleus"/>
    <property type="evidence" value="ECO:0007669"/>
    <property type="project" value="UniProtKB-SubCell"/>
</dbReference>
<name>A0A9P5TNS6_GYMJU</name>
<keyword evidence="3" id="KW-1185">Reference proteome</keyword>
<comment type="subunit">
    <text evidence="1">Component of the Smc5-Smc6 complex.</text>
</comment>
<dbReference type="OrthoDB" id="185455at2759"/>
<keyword evidence="1" id="KW-0863">Zinc-finger</keyword>
<comment type="function">
    <text evidence="1">Acts in a DNA repair pathway for removal of UV-induced DNA damage that is distinct from classical nucleotide excision repair and in repair of ionizing radiation damage. Functions in homologous recombination repair of DNA double strand breaks and in recovery of stalled replication forks.</text>
</comment>
<dbReference type="Gene3D" id="3.90.1150.220">
    <property type="match status" value="1"/>
</dbReference>
<proteinExistence type="inferred from homology"/>
<keyword evidence="1" id="KW-0539">Nucleus</keyword>
<keyword evidence="1" id="KW-0862">Zinc</keyword>
<comment type="catalytic activity">
    <reaction evidence="1">
        <text>S-ubiquitinyl-[E2 ubiquitin-conjugating enzyme]-L-cysteine + [acceptor protein]-L-lysine = [E2 ubiquitin-conjugating enzyme]-L-cysteine + N(6)-ubiquitinyl-[acceptor protein]-L-lysine.</text>
        <dbReference type="EC" id="2.3.2.27"/>
    </reaction>
</comment>
<accession>A0A9P5TNS6</accession>
<reference evidence="2" key="1">
    <citation type="submission" date="2020-11" db="EMBL/GenBank/DDBJ databases">
        <authorList>
            <consortium name="DOE Joint Genome Institute"/>
            <person name="Ahrendt S."/>
            <person name="Riley R."/>
            <person name="Andreopoulos W."/>
            <person name="LaButti K."/>
            <person name="Pangilinan J."/>
            <person name="Ruiz-duenas F.J."/>
            <person name="Barrasa J.M."/>
            <person name="Sanchez-Garcia M."/>
            <person name="Camarero S."/>
            <person name="Miyauchi S."/>
            <person name="Serrano A."/>
            <person name="Linde D."/>
            <person name="Babiker R."/>
            <person name="Drula E."/>
            <person name="Ayuso-Fernandez I."/>
            <person name="Pacheco R."/>
            <person name="Padilla G."/>
            <person name="Ferreira P."/>
            <person name="Barriuso J."/>
            <person name="Kellner H."/>
            <person name="Castanera R."/>
            <person name="Alfaro M."/>
            <person name="Ramirez L."/>
            <person name="Pisabarro A.G."/>
            <person name="Kuo A."/>
            <person name="Tritt A."/>
            <person name="Lipzen A."/>
            <person name="He G."/>
            <person name="Yan M."/>
            <person name="Ng V."/>
            <person name="Cullen D."/>
            <person name="Martin F."/>
            <person name="Rosso M.-N."/>
            <person name="Henrissat B."/>
            <person name="Hibbett D."/>
            <person name="Martinez A.T."/>
            <person name="Grigoriev I.V."/>
        </authorList>
    </citation>
    <scope>NUCLEOTIDE SEQUENCE</scope>
    <source>
        <strain evidence="2">AH 44721</strain>
    </source>
</reference>
<evidence type="ECO:0000256" key="1">
    <source>
        <dbReference type="RuleBase" id="RU368018"/>
    </source>
</evidence>
<comment type="similarity">
    <text evidence="1">Belongs to the NSE1 family.</text>
</comment>
<keyword evidence="1" id="KW-0808">Transferase</keyword>